<dbReference type="RefSeq" id="WP_193806792.1">
    <property type="nucleotide sequence ID" value="NZ_CP087714.1"/>
</dbReference>
<evidence type="ECO:0000313" key="1">
    <source>
        <dbReference type="EMBL" id="XAT63844.1"/>
    </source>
</evidence>
<organism evidence="1 2">
    <name type="scientific">Geoglobus acetivorans</name>
    <dbReference type="NCBI Taxonomy" id="565033"/>
    <lineage>
        <taxon>Archaea</taxon>
        <taxon>Methanobacteriati</taxon>
        <taxon>Methanobacteriota</taxon>
        <taxon>Archaeoglobi</taxon>
        <taxon>Archaeoglobales</taxon>
        <taxon>Archaeoglobaceae</taxon>
        <taxon>Geoglobus</taxon>
    </lineage>
</organism>
<reference evidence="1 2" key="1">
    <citation type="submission" date="2021-11" db="EMBL/GenBank/DDBJ databases">
        <title>Whole genome of Geoglobus acetivorans.</title>
        <authorList>
            <person name="Liu D."/>
        </authorList>
    </citation>
    <scope>NUCLEOTIDE SEQUENCE [LARGE SCALE GENOMIC DNA]</scope>
    <source>
        <strain evidence="1 2">SBH6</strain>
    </source>
</reference>
<keyword evidence="2" id="KW-1185">Reference proteome</keyword>
<protein>
    <submittedName>
        <fullName evidence="1">Uncharacterized protein</fullName>
    </submittedName>
</protein>
<dbReference type="Proteomes" id="UP001492541">
    <property type="component" value="Chromosome"/>
</dbReference>
<dbReference type="EMBL" id="CP087714">
    <property type="protein sequence ID" value="XAT63844.1"/>
    <property type="molecule type" value="Genomic_DNA"/>
</dbReference>
<dbReference type="GeneID" id="90448079"/>
<accession>A0ABZ3H5E3</accession>
<gene>
    <name evidence="1" type="ORF">LPQ35_00310</name>
</gene>
<sequence length="110" mass="12673">MDLLKLLRTAKSFEDSPAELQSELKALCENVISVGDDLSFVVRFENELNINESLVGEFGGRKKKLYPFRNAWFFDKGYIAWDGRFLRVSRDIDEKILEKILASLNAESRP</sequence>
<name>A0ABZ3H5E3_GEOAI</name>
<proteinExistence type="predicted"/>
<evidence type="ECO:0000313" key="2">
    <source>
        <dbReference type="Proteomes" id="UP001492541"/>
    </source>
</evidence>